<reference evidence="1 2" key="2">
    <citation type="submission" date="2018-08" db="EMBL/GenBank/DDBJ databases">
        <authorList>
            <person name="Laetsch R D."/>
            <person name="Stevens L."/>
            <person name="Kumar S."/>
            <person name="Blaxter L. M."/>
        </authorList>
    </citation>
    <scope>NUCLEOTIDE SEQUENCE [LARGE SCALE GENOMIC DNA]</scope>
</reference>
<evidence type="ECO:0000313" key="1">
    <source>
        <dbReference type="EMBL" id="VDN03517.1"/>
    </source>
</evidence>
<dbReference type="AlphaFoldDB" id="A0A182EZJ1"/>
<keyword evidence="2" id="KW-1185">Reference proteome</keyword>
<name>A0A182EZJ1_ONCOC</name>
<dbReference type="EMBL" id="UYRW01016714">
    <property type="protein sequence ID" value="VDN03517.1"/>
    <property type="molecule type" value="Genomic_DNA"/>
</dbReference>
<evidence type="ECO:0000313" key="3">
    <source>
        <dbReference type="WBParaSite" id="nOo.2.0.1.t13600-RA"/>
    </source>
</evidence>
<reference evidence="3" key="1">
    <citation type="submission" date="2016-06" db="UniProtKB">
        <authorList>
            <consortium name="WormBaseParasite"/>
        </authorList>
    </citation>
    <scope>IDENTIFICATION</scope>
</reference>
<accession>A0A182EZJ1</accession>
<sequence length="90" mass="9754">MEKLLQMHASISGVICGGNDFDLRHPAKNCIEDSFRNVRIPLYSSPGYSKKSDRINSTSGRLPIQIAVISASLVGSADDRSMSNASNRSI</sequence>
<dbReference type="Proteomes" id="UP000271087">
    <property type="component" value="Unassembled WGS sequence"/>
</dbReference>
<protein>
    <submittedName>
        <fullName evidence="3">Ketoacyl_synth_N domain-containing protein</fullName>
    </submittedName>
</protein>
<organism evidence="3">
    <name type="scientific">Onchocerca ochengi</name>
    <name type="common">Filarial nematode worm</name>
    <dbReference type="NCBI Taxonomy" id="42157"/>
    <lineage>
        <taxon>Eukaryota</taxon>
        <taxon>Metazoa</taxon>
        <taxon>Ecdysozoa</taxon>
        <taxon>Nematoda</taxon>
        <taxon>Chromadorea</taxon>
        <taxon>Rhabditida</taxon>
        <taxon>Spirurina</taxon>
        <taxon>Spiruromorpha</taxon>
        <taxon>Filarioidea</taxon>
        <taxon>Onchocercidae</taxon>
        <taxon>Onchocerca</taxon>
    </lineage>
</organism>
<proteinExistence type="predicted"/>
<gene>
    <name evidence="1" type="ORF">NOO_LOCUS13600</name>
</gene>
<dbReference type="WBParaSite" id="nOo.2.0.1.t13600-RA">
    <property type="protein sequence ID" value="nOo.2.0.1.t13600-RA"/>
    <property type="gene ID" value="nOo.2.0.1.g13600"/>
</dbReference>
<evidence type="ECO:0000313" key="2">
    <source>
        <dbReference type="Proteomes" id="UP000271087"/>
    </source>
</evidence>